<keyword evidence="1 2" id="KW-0238">DNA-binding</keyword>
<dbReference type="InterPro" id="IPR036388">
    <property type="entry name" value="WH-like_DNA-bd_sf"/>
</dbReference>
<gene>
    <name evidence="4" type="ORF">CVS54_01841</name>
</gene>
<dbReference type="Gene3D" id="1.10.10.10">
    <property type="entry name" value="Winged helix-like DNA-binding domain superfamily/Winged helix DNA-binding domain"/>
    <property type="match status" value="1"/>
</dbReference>
<evidence type="ECO:0000259" key="3">
    <source>
        <dbReference type="PROSITE" id="PS51755"/>
    </source>
</evidence>
<evidence type="ECO:0000313" key="4">
    <source>
        <dbReference type="EMBL" id="AZS40507.1"/>
    </source>
</evidence>
<feature type="domain" description="OmpR/PhoB-type" evidence="3">
    <location>
        <begin position="157"/>
        <end position="250"/>
    </location>
</feature>
<organism evidence="4 5">
    <name type="scientific">Microbacterium oxydans</name>
    <dbReference type="NCBI Taxonomy" id="82380"/>
    <lineage>
        <taxon>Bacteria</taxon>
        <taxon>Bacillati</taxon>
        <taxon>Actinomycetota</taxon>
        <taxon>Actinomycetes</taxon>
        <taxon>Micrococcales</taxon>
        <taxon>Microbacteriaceae</taxon>
        <taxon>Microbacterium</taxon>
    </lineage>
</organism>
<dbReference type="CDD" id="cd00383">
    <property type="entry name" value="trans_reg_C"/>
    <property type="match status" value="1"/>
</dbReference>
<evidence type="ECO:0000256" key="1">
    <source>
        <dbReference type="ARBA" id="ARBA00023125"/>
    </source>
</evidence>
<dbReference type="KEGG" id="moy:CVS54_01841"/>
<evidence type="ECO:0000313" key="5">
    <source>
        <dbReference type="Proteomes" id="UP000274841"/>
    </source>
</evidence>
<reference evidence="4 5" key="1">
    <citation type="submission" date="2018-08" db="EMBL/GenBank/DDBJ databases">
        <title>Microbacterium oxydans strain HG3.</title>
        <authorList>
            <person name="ORTET P."/>
        </authorList>
    </citation>
    <scope>NUCLEOTIDE SEQUENCE [LARGE SCALE GENOMIC DNA]</scope>
    <source>
        <strain evidence="4 5">HG3</strain>
    </source>
</reference>
<accession>A0A3Q9J495</accession>
<dbReference type="Proteomes" id="UP000274841">
    <property type="component" value="Chromosome"/>
</dbReference>
<dbReference type="GO" id="GO:0000160">
    <property type="term" value="P:phosphorelay signal transduction system"/>
    <property type="evidence" value="ECO:0007669"/>
    <property type="project" value="InterPro"/>
</dbReference>
<feature type="DNA-binding region" description="OmpR/PhoB-type" evidence="2">
    <location>
        <begin position="157"/>
        <end position="250"/>
    </location>
</feature>
<protein>
    <recommendedName>
        <fullName evidence="3">OmpR/PhoB-type domain-containing protein</fullName>
    </recommendedName>
</protein>
<sequence>MTTGRSGARPVLAGCRIIVSDEARSAGGPSAGRGVSNDDGWRRVLERAGAELLRVVTPRVTTPAPVALCRAVHRAGAGGADAVLFTASTAAWVDAAESSGALDANRRRTEAERLLLIAVEEREATRLRAIGLRARHVEPSTQAGLAESVLAHYRSGAGSALTVAGRLEVRSGGVILDDGFVPLSGGAAALIEALFLARGRVLSRAELGQVLPGGHRSDRAVEVAVGRLRDSLGRGDLIQTVVKRGYRLAVAEPR</sequence>
<dbReference type="SUPFAM" id="SSF46894">
    <property type="entry name" value="C-terminal effector domain of the bipartite response regulators"/>
    <property type="match status" value="1"/>
</dbReference>
<dbReference type="GO" id="GO:0006355">
    <property type="term" value="P:regulation of DNA-templated transcription"/>
    <property type="evidence" value="ECO:0007669"/>
    <property type="project" value="InterPro"/>
</dbReference>
<dbReference type="AlphaFoldDB" id="A0A3Q9J495"/>
<proteinExistence type="predicted"/>
<name>A0A3Q9J495_9MICO</name>
<evidence type="ECO:0000256" key="2">
    <source>
        <dbReference type="PROSITE-ProRule" id="PRU01091"/>
    </source>
</evidence>
<dbReference type="PROSITE" id="PS51755">
    <property type="entry name" value="OMPR_PHOB"/>
    <property type="match status" value="1"/>
</dbReference>
<dbReference type="InterPro" id="IPR001867">
    <property type="entry name" value="OmpR/PhoB-type_DNA-bd"/>
</dbReference>
<dbReference type="GO" id="GO:0003677">
    <property type="term" value="F:DNA binding"/>
    <property type="evidence" value="ECO:0007669"/>
    <property type="project" value="UniProtKB-UniRule"/>
</dbReference>
<dbReference type="SMART" id="SM00862">
    <property type="entry name" value="Trans_reg_C"/>
    <property type="match status" value="1"/>
</dbReference>
<dbReference type="EMBL" id="CP031422">
    <property type="protein sequence ID" value="AZS40507.1"/>
    <property type="molecule type" value="Genomic_DNA"/>
</dbReference>
<dbReference type="InterPro" id="IPR016032">
    <property type="entry name" value="Sig_transdc_resp-reg_C-effctor"/>
</dbReference>
<dbReference type="Pfam" id="PF00486">
    <property type="entry name" value="Trans_reg_C"/>
    <property type="match status" value="1"/>
</dbReference>